<dbReference type="Proteomes" id="UP001151760">
    <property type="component" value="Unassembled WGS sequence"/>
</dbReference>
<evidence type="ECO:0008006" key="3">
    <source>
        <dbReference type="Google" id="ProtNLM"/>
    </source>
</evidence>
<reference evidence="1" key="2">
    <citation type="submission" date="2022-01" db="EMBL/GenBank/DDBJ databases">
        <authorList>
            <person name="Yamashiro T."/>
            <person name="Shiraishi A."/>
            <person name="Satake H."/>
            <person name="Nakayama K."/>
        </authorList>
    </citation>
    <scope>NUCLEOTIDE SEQUENCE</scope>
</reference>
<keyword evidence="2" id="KW-1185">Reference proteome</keyword>
<accession>A0ABQ5FE05</accession>
<name>A0ABQ5FE05_9ASTR</name>
<evidence type="ECO:0000313" key="2">
    <source>
        <dbReference type="Proteomes" id="UP001151760"/>
    </source>
</evidence>
<gene>
    <name evidence="1" type="ORF">Tco_1005174</name>
</gene>
<reference evidence="1" key="1">
    <citation type="journal article" date="2022" name="Int. J. Mol. Sci.">
        <title>Draft Genome of Tanacetum Coccineum: Genomic Comparison of Closely Related Tanacetum-Family Plants.</title>
        <authorList>
            <person name="Yamashiro T."/>
            <person name="Shiraishi A."/>
            <person name="Nakayama K."/>
            <person name="Satake H."/>
        </authorList>
    </citation>
    <scope>NUCLEOTIDE SEQUENCE</scope>
</reference>
<protein>
    <recommendedName>
        <fullName evidence="3">FHA domain-containing protein</fullName>
    </recommendedName>
</protein>
<proteinExistence type="predicted"/>
<sequence length="211" mass="23854">MTFIHTSWKRVRAPQAHIDSLPVLPSLLVVPSSPLSHPRDFVPEEIMPPQKRANFLSPPSSPTDLSIQPQIDTILNHLDEFPLEHIELIEYGREDYYGTLTTRFSRTFVSRYHAIINAQYIEHIIPPTPPKDTDPPVGSPIPSSPYSLVGFSSPVRSTTPQPDYPFDESIFAELDNSLWIIPRPREVDRMAAQRKSTSQQPAIDSHAAIRN</sequence>
<dbReference type="EMBL" id="BQNB010017306">
    <property type="protein sequence ID" value="GJT61641.1"/>
    <property type="molecule type" value="Genomic_DNA"/>
</dbReference>
<organism evidence="1 2">
    <name type="scientific">Tanacetum coccineum</name>
    <dbReference type="NCBI Taxonomy" id="301880"/>
    <lineage>
        <taxon>Eukaryota</taxon>
        <taxon>Viridiplantae</taxon>
        <taxon>Streptophyta</taxon>
        <taxon>Embryophyta</taxon>
        <taxon>Tracheophyta</taxon>
        <taxon>Spermatophyta</taxon>
        <taxon>Magnoliopsida</taxon>
        <taxon>eudicotyledons</taxon>
        <taxon>Gunneridae</taxon>
        <taxon>Pentapetalae</taxon>
        <taxon>asterids</taxon>
        <taxon>campanulids</taxon>
        <taxon>Asterales</taxon>
        <taxon>Asteraceae</taxon>
        <taxon>Asteroideae</taxon>
        <taxon>Anthemideae</taxon>
        <taxon>Anthemidinae</taxon>
        <taxon>Tanacetum</taxon>
    </lineage>
</organism>
<comment type="caution">
    <text evidence="1">The sequence shown here is derived from an EMBL/GenBank/DDBJ whole genome shotgun (WGS) entry which is preliminary data.</text>
</comment>
<evidence type="ECO:0000313" key="1">
    <source>
        <dbReference type="EMBL" id="GJT61641.1"/>
    </source>
</evidence>